<evidence type="ECO:0000313" key="2">
    <source>
        <dbReference type="EMBL" id="EDO07336.1"/>
    </source>
</evidence>
<sequence>MSSNVRKRRIHPAHMKHKDDGSSSGVKPMSLIGSPRTENVPDPSPFMTQDNLDRAPPLPTGSMINRPPKSSHSSPTVSSHVDTPNYPGYPGNNQGVKITQHYPHDGVQRYSIGDSDDDINSARINTGANNVDHNININPDTYVPSPFLTKQTPAWQPLQHGLNDTQDVPFGTMNKEPGFQQSNFPVSDLNWKGSFTQQIKQLSEYYMQHAQSDESEVDPPLLEELGIDVDDIIRHIKCVVLFKRYVPDTS</sequence>
<proteinExistence type="predicted"/>
<keyword evidence="3" id="KW-1185">Reference proteome</keyword>
<feature type="compositionally biased region" description="Low complexity" evidence="1">
    <location>
        <begin position="70"/>
        <end position="84"/>
    </location>
</feature>
<dbReference type="EMBL" id="AAXT01000002">
    <property type="protein sequence ID" value="EDO07336.1"/>
    <property type="molecule type" value="Genomic_DNA"/>
</dbReference>
<reference evidence="3" key="3">
    <citation type="journal article" date="2021" name="Int. J. Parasitol.">
        <title>Comparative analysis of gene expression between Babesia bovis blood stages and kinetes allowed by improved genome annotation.</title>
        <authorList>
            <person name="Ueti M.W."/>
            <person name="Johnson W.C."/>
            <person name="Kappmeyer L.S."/>
            <person name="Herndon D.R."/>
            <person name="Mousel M.R."/>
            <person name="Reif K.E."/>
            <person name="Taus N.S."/>
            <person name="Ifeonu O.O."/>
            <person name="Silva J.C."/>
            <person name="Suarez C.E."/>
            <person name="Brayton K.A."/>
        </authorList>
    </citation>
    <scope>NUCLEOTIDE SEQUENCE [LARGE SCALE GENOMIC DNA]</scope>
</reference>
<dbReference type="VEuPathDB" id="PiroplasmaDB:BBOV_IV009820"/>
<dbReference type="Proteomes" id="UP000002173">
    <property type="component" value="Unassembled WGS sequence"/>
</dbReference>
<evidence type="ECO:0000256" key="1">
    <source>
        <dbReference type="SAM" id="MobiDB-lite"/>
    </source>
</evidence>
<reference evidence="3" key="2">
    <citation type="journal article" date="2020" name="Data Brief">
        <title>Transcriptome dataset of Babesia bovis life stages within vertebrate and invertebrate hosts.</title>
        <authorList>
            <person name="Ueti M.W."/>
            <person name="Johnson W.C."/>
            <person name="Kappmeyer L.S."/>
            <person name="Herndon D.R."/>
            <person name="Mousel M.R."/>
            <person name="Reif K.E."/>
            <person name="Taus N.S."/>
            <person name="Ifeonu O.O."/>
            <person name="Silva J.C."/>
            <person name="Suarez C.E."/>
            <person name="Brayton K.A."/>
        </authorList>
    </citation>
    <scope>NUCLEOTIDE SEQUENCE [LARGE SCALE GENOMIC DNA]</scope>
</reference>
<gene>
    <name evidence="2" type="ORF">BBOV_IV009820</name>
</gene>
<dbReference type="GeneID" id="5479138"/>
<feature type="region of interest" description="Disordered" evidence="1">
    <location>
        <begin position="1"/>
        <end position="99"/>
    </location>
</feature>
<comment type="caution">
    <text evidence="2">The sequence shown here is derived from an EMBL/GenBank/DDBJ whole genome shotgun (WGS) entry which is preliminary data.</text>
</comment>
<organism evidence="2 3">
    <name type="scientific">Babesia bovis</name>
    <dbReference type="NCBI Taxonomy" id="5865"/>
    <lineage>
        <taxon>Eukaryota</taxon>
        <taxon>Sar</taxon>
        <taxon>Alveolata</taxon>
        <taxon>Apicomplexa</taxon>
        <taxon>Aconoidasida</taxon>
        <taxon>Piroplasmida</taxon>
        <taxon>Babesiidae</taxon>
        <taxon>Babesia</taxon>
    </lineage>
</organism>
<dbReference type="AlphaFoldDB" id="A7AS17"/>
<name>A7AS17_BABBO</name>
<dbReference type="InParanoid" id="A7AS17"/>
<protein>
    <submittedName>
        <fullName evidence="2">Uncharacterized protein</fullName>
    </submittedName>
</protein>
<feature type="compositionally biased region" description="Basic residues" evidence="1">
    <location>
        <begin position="1"/>
        <end position="16"/>
    </location>
</feature>
<dbReference type="KEGG" id="bbo:BBOV_IV009820"/>
<evidence type="ECO:0000313" key="3">
    <source>
        <dbReference type="Proteomes" id="UP000002173"/>
    </source>
</evidence>
<accession>A7AS17</accession>
<reference evidence="2 3" key="1">
    <citation type="journal article" date="2007" name="PLoS Pathog.">
        <title>Genome sequence of Babesia bovis and comparative analysis of apicomplexan hemoprotozoa.</title>
        <authorList>
            <person name="Brayton K.A."/>
            <person name="Lau A.O.T."/>
            <person name="Herndon D.R."/>
            <person name="Hannick L."/>
            <person name="Kappmeyer L.S."/>
            <person name="Berens S.J."/>
            <person name="Bidwell S.L."/>
            <person name="Brown W.C."/>
            <person name="Crabtree J."/>
            <person name="Fadrosh D."/>
            <person name="Feldblum T."/>
            <person name="Forberger H.A."/>
            <person name="Haas B.J."/>
            <person name="Howell J.M."/>
            <person name="Khouri H."/>
            <person name="Koo H."/>
            <person name="Mann D.J."/>
            <person name="Norimine J."/>
            <person name="Paulsen I.T."/>
            <person name="Radune D."/>
            <person name="Ren Q."/>
            <person name="Smith R.K. Jr."/>
            <person name="Suarez C.E."/>
            <person name="White O."/>
            <person name="Wortman J.R."/>
            <person name="Knowles D.P. Jr."/>
            <person name="McElwain T.F."/>
            <person name="Nene V.M."/>
        </authorList>
    </citation>
    <scope>NUCLEOTIDE SEQUENCE [LARGE SCALE GENOMIC DNA]</scope>
    <source>
        <strain evidence="2">T2Bo</strain>
    </source>
</reference>